<protein>
    <recommendedName>
        <fullName evidence="3">Non-haem dioxygenase N-terminal domain-containing protein</fullName>
    </recommendedName>
</protein>
<feature type="domain" description="Non-haem dioxygenase N-terminal" evidence="3">
    <location>
        <begin position="45"/>
        <end position="122"/>
    </location>
</feature>
<evidence type="ECO:0000313" key="4">
    <source>
        <dbReference type="EMBL" id="KAH9320912.1"/>
    </source>
</evidence>
<dbReference type="Gene3D" id="2.60.120.330">
    <property type="entry name" value="B-lactam Antibiotic, Isopenicillin N Synthase, Chain"/>
    <property type="match status" value="1"/>
</dbReference>
<sequence>ELASQHLDSLPQRYIKSEKERPNACPNNNLDIAIIDVVMFWGALDLYRQKEMDKIGVACQQWGIFQVVNHLIPLSLMERMKGIVSEFIQLPLEEKLKYEMQELEGYGQTFVGSDNQKMDWADT</sequence>
<dbReference type="AlphaFoldDB" id="A0AA38GFS2"/>
<reference evidence="4 5" key="1">
    <citation type="journal article" date="2021" name="Nat. Plants">
        <title>The Taxus genome provides insights into paclitaxel biosynthesis.</title>
        <authorList>
            <person name="Xiong X."/>
            <person name="Gou J."/>
            <person name="Liao Q."/>
            <person name="Li Y."/>
            <person name="Zhou Q."/>
            <person name="Bi G."/>
            <person name="Li C."/>
            <person name="Du R."/>
            <person name="Wang X."/>
            <person name="Sun T."/>
            <person name="Guo L."/>
            <person name="Liang H."/>
            <person name="Lu P."/>
            <person name="Wu Y."/>
            <person name="Zhang Z."/>
            <person name="Ro D.K."/>
            <person name="Shang Y."/>
            <person name="Huang S."/>
            <person name="Yan J."/>
        </authorList>
    </citation>
    <scope>NUCLEOTIDE SEQUENCE [LARGE SCALE GENOMIC DNA]</scope>
    <source>
        <strain evidence="4">Ta-2019</strain>
    </source>
</reference>
<evidence type="ECO:0000259" key="3">
    <source>
        <dbReference type="Pfam" id="PF14226"/>
    </source>
</evidence>
<dbReference type="GO" id="GO:0046872">
    <property type="term" value="F:metal ion binding"/>
    <property type="evidence" value="ECO:0007669"/>
    <property type="project" value="UniProtKB-KW"/>
</dbReference>
<dbReference type="InterPro" id="IPR026992">
    <property type="entry name" value="DIOX_N"/>
</dbReference>
<evidence type="ECO:0000256" key="2">
    <source>
        <dbReference type="ARBA" id="ARBA00023004"/>
    </source>
</evidence>
<organism evidence="4 5">
    <name type="scientific">Taxus chinensis</name>
    <name type="common">Chinese yew</name>
    <name type="synonym">Taxus wallichiana var. chinensis</name>
    <dbReference type="NCBI Taxonomy" id="29808"/>
    <lineage>
        <taxon>Eukaryota</taxon>
        <taxon>Viridiplantae</taxon>
        <taxon>Streptophyta</taxon>
        <taxon>Embryophyta</taxon>
        <taxon>Tracheophyta</taxon>
        <taxon>Spermatophyta</taxon>
        <taxon>Pinopsida</taxon>
        <taxon>Pinidae</taxon>
        <taxon>Conifers II</taxon>
        <taxon>Cupressales</taxon>
        <taxon>Taxaceae</taxon>
        <taxon>Taxus</taxon>
    </lineage>
</organism>
<dbReference type="EMBL" id="JAHRHJ020000003">
    <property type="protein sequence ID" value="KAH9320912.1"/>
    <property type="molecule type" value="Genomic_DNA"/>
</dbReference>
<comment type="caution">
    <text evidence="4">The sequence shown here is derived from an EMBL/GenBank/DDBJ whole genome shotgun (WGS) entry which is preliminary data.</text>
</comment>
<dbReference type="OMA" id="YEMQELE"/>
<gene>
    <name evidence="4" type="ORF">KI387_015551</name>
</gene>
<keyword evidence="2" id="KW-0408">Iron</keyword>
<keyword evidence="5" id="KW-1185">Reference proteome</keyword>
<proteinExistence type="predicted"/>
<evidence type="ECO:0000256" key="1">
    <source>
        <dbReference type="ARBA" id="ARBA00022723"/>
    </source>
</evidence>
<feature type="non-terminal residue" evidence="4">
    <location>
        <position position="1"/>
    </location>
</feature>
<dbReference type="InterPro" id="IPR027443">
    <property type="entry name" value="IPNS-like_sf"/>
</dbReference>
<dbReference type="PANTHER" id="PTHR47991">
    <property type="entry name" value="OXOGLUTARATE/IRON-DEPENDENT DIOXYGENASE"/>
    <property type="match status" value="1"/>
</dbReference>
<feature type="non-terminal residue" evidence="4">
    <location>
        <position position="123"/>
    </location>
</feature>
<name>A0AA38GFS2_TAXCH</name>
<dbReference type="SUPFAM" id="SSF51197">
    <property type="entry name" value="Clavaminate synthase-like"/>
    <property type="match status" value="1"/>
</dbReference>
<keyword evidence="1" id="KW-0479">Metal-binding</keyword>
<evidence type="ECO:0000313" key="5">
    <source>
        <dbReference type="Proteomes" id="UP000824469"/>
    </source>
</evidence>
<accession>A0AA38GFS2</accession>
<dbReference type="Proteomes" id="UP000824469">
    <property type="component" value="Unassembled WGS sequence"/>
</dbReference>
<dbReference type="InterPro" id="IPR050295">
    <property type="entry name" value="Plant_2OG-oxidoreductases"/>
</dbReference>
<dbReference type="Pfam" id="PF14226">
    <property type="entry name" value="DIOX_N"/>
    <property type="match status" value="1"/>
</dbReference>